<dbReference type="EMBL" id="MSCN01000001">
    <property type="protein sequence ID" value="PQJ78566.1"/>
    <property type="molecule type" value="Genomic_DNA"/>
</dbReference>
<accession>A0A2S7WM85</accession>
<gene>
    <name evidence="1" type="ORF">BTO18_04905</name>
</gene>
<organism evidence="1 2">
    <name type="scientific">Polaribacter porphyrae</name>
    <dbReference type="NCBI Taxonomy" id="1137780"/>
    <lineage>
        <taxon>Bacteria</taxon>
        <taxon>Pseudomonadati</taxon>
        <taxon>Bacteroidota</taxon>
        <taxon>Flavobacteriia</taxon>
        <taxon>Flavobacteriales</taxon>
        <taxon>Flavobacteriaceae</taxon>
    </lineage>
</organism>
<dbReference type="RefSeq" id="WP_105015158.1">
    <property type="nucleotide sequence ID" value="NZ_MSCN01000001.1"/>
</dbReference>
<evidence type="ECO:0000313" key="2">
    <source>
        <dbReference type="Proteomes" id="UP000238882"/>
    </source>
</evidence>
<keyword evidence="2" id="KW-1185">Reference proteome</keyword>
<reference evidence="1 2" key="1">
    <citation type="submission" date="2016-12" db="EMBL/GenBank/DDBJ databases">
        <title>Trade-off between light-utilization and light-protection in marine flavobacteria.</title>
        <authorList>
            <person name="Kumagai Y."/>
            <person name="Yoshizawa S."/>
            <person name="Kogure K."/>
            <person name="Iwasaki W."/>
        </authorList>
    </citation>
    <scope>NUCLEOTIDE SEQUENCE [LARGE SCALE GENOMIC DNA]</scope>
    <source>
        <strain evidence="1 2">NBRC 108759</strain>
    </source>
</reference>
<dbReference type="OrthoDB" id="1202724at2"/>
<dbReference type="AlphaFoldDB" id="A0A2S7WM85"/>
<proteinExistence type="predicted"/>
<comment type="caution">
    <text evidence="1">The sequence shown here is derived from an EMBL/GenBank/DDBJ whole genome shotgun (WGS) entry which is preliminary data.</text>
</comment>
<name>A0A2S7WM85_9FLAO</name>
<sequence length="192" mass="22818">MKNLLYLALIFIIQPIFSQEEVDLKFYNKDFLKIDVLNKNDKTYKIPEWKIIETKSFKIKENSEGKFLVNKKEKDYFNKITSTNDMKYIDAKNIHLATDIKQKFVDNIIIKKLDEELKKNIILNESFTYGDRNIDLYRNYSNLENKLIVYGNISENVEIQIGKSLYPYLNKMYKTDIEKTLNTSLNILAINF</sequence>
<evidence type="ECO:0000313" key="1">
    <source>
        <dbReference type="EMBL" id="PQJ78566.1"/>
    </source>
</evidence>
<protein>
    <submittedName>
        <fullName evidence="1">Uncharacterized protein</fullName>
    </submittedName>
</protein>
<dbReference type="Proteomes" id="UP000238882">
    <property type="component" value="Unassembled WGS sequence"/>
</dbReference>